<dbReference type="EMBL" id="NEDP02000657">
    <property type="protein sequence ID" value="OWF55478.1"/>
    <property type="molecule type" value="Genomic_DNA"/>
</dbReference>
<organism evidence="2 3">
    <name type="scientific">Mizuhopecten yessoensis</name>
    <name type="common">Japanese scallop</name>
    <name type="synonym">Patinopecten yessoensis</name>
    <dbReference type="NCBI Taxonomy" id="6573"/>
    <lineage>
        <taxon>Eukaryota</taxon>
        <taxon>Metazoa</taxon>
        <taxon>Spiralia</taxon>
        <taxon>Lophotrochozoa</taxon>
        <taxon>Mollusca</taxon>
        <taxon>Bivalvia</taxon>
        <taxon>Autobranchia</taxon>
        <taxon>Pteriomorphia</taxon>
        <taxon>Pectinida</taxon>
        <taxon>Pectinoidea</taxon>
        <taxon>Pectinidae</taxon>
        <taxon>Mizuhopecten</taxon>
    </lineage>
</organism>
<evidence type="ECO:0000256" key="1">
    <source>
        <dbReference type="SAM" id="MobiDB-lite"/>
    </source>
</evidence>
<proteinExistence type="predicted"/>
<comment type="caution">
    <text evidence="2">The sequence shown here is derived from an EMBL/GenBank/DDBJ whole genome shotgun (WGS) entry which is preliminary data.</text>
</comment>
<reference evidence="2 3" key="1">
    <citation type="journal article" date="2017" name="Nat. Ecol. Evol.">
        <title>Scallop genome provides insights into evolution of bilaterian karyotype and development.</title>
        <authorList>
            <person name="Wang S."/>
            <person name="Zhang J."/>
            <person name="Jiao W."/>
            <person name="Li J."/>
            <person name="Xun X."/>
            <person name="Sun Y."/>
            <person name="Guo X."/>
            <person name="Huan P."/>
            <person name="Dong B."/>
            <person name="Zhang L."/>
            <person name="Hu X."/>
            <person name="Sun X."/>
            <person name="Wang J."/>
            <person name="Zhao C."/>
            <person name="Wang Y."/>
            <person name="Wang D."/>
            <person name="Huang X."/>
            <person name="Wang R."/>
            <person name="Lv J."/>
            <person name="Li Y."/>
            <person name="Zhang Z."/>
            <person name="Liu B."/>
            <person name="Lu W."/>
            <person name="Hui Y."/>
            <person name="Liang J."/>
            <person name="Zhou Z."/>
            <person name="Hou R."/>
            <person name="Li X."/>
            <person name="Liu Y."/>
            <person name="Li H."/>
            <person name="Ning X."/>
            <person name="Lin Y."/>
            <person name="Zhao L."/>
            <person name="Xing Q."/>
            <person name="Dou J."/>
            <person name="Li Y."/>
            <person name="Mao J."/>
            <person name="Guo H."/>
            <person name="Dou H."/>
            <person name="Li T."/>
            <person name="Mu C."/>
            <person name="Jiang W."/>
            <person name="Fu Q."/>
            <person name="Fu X."/>
            <person name="Miao Y."/>
            <person name="Liu J."/>
            <person name="Yu Q."/>
            <person name="Li R."/>
            <person name="Liao H."/>
            <person name="Li X."/>
            <person name="Kong Y."/>
            <person name="Jiang Z."/>
            <person name="Chourrout D."/>
            <person name="Li R."/>
            <person name="Bao Z."/>
        </authorList>
    </citation>
    <scope>NUCLEOTIDE SEQUENCE [LARGE SCALE GENOMIC DNA]</scope>
    <source>
        <strain evidence="2 3">PY_sf001</strain>
    </source>
</reference>
<protein>
    <submittedName>
        <fullName evidence="2">Uncharacterized protein</fullName>
    </submittedName>
</protein>
<name>A0A210R387_MIZYE</name>
<sequence length="165" mass="17781">MASSGYPSSFTSITTEQVRDLRIKKLGGGNGDITGNSEHAAVQPSGKQETGEDQLHTPMDTSTNRSTEVDGEPPMTNVAGACARTHQMAITGTTLGRDPETYLCDSVGKTCVFHPTTGSQTVGHLRQPECADLIDDGCCNSHITLIYASLMCIVKRWVFTNCFFF</sequence>
<dbReference type="OrthoDB" id="6097640at2759"/>
<dbReference type="Proteomes" id="UP000242188">
    <property type="component" value="Unassembled WGS sequence"/>
</dbReference>
<feature type="region of interest" description="Disordered" evidence="1">
    <location>
        <begin position="24"/>
        <end position="74"/>
    </location>
</feature>
<evidence type="ECO:0000313" key="2">
    <source>
        <dbReference type="EMBL" id="OWF55478.1"/>
    </source>
</evidence>
<evidence type="ECO:0000313" key="3">
    <source>
        <dbReference type="Proteomes" id="UP000242188"/>
    </source>
</evidence>
<gene>
    <name evidence="2" type="ORF">KP79_PYT19528</name>
</gene>
<dbReference type="AlphaFoldDB" id="A0A210R387"/>
<accession>A0A210R387</accession>
<keyword evidence="3" id="KW-1185">Reference proteome</keyword>